<sequence>MSNKELTGVAGSSPATLPLIIFGLFLLKGGDMWKKIALIAILLFTATLAFGGYVEIGTGTSNTGYVPTYGYWDYSWSQVIYLQSEIGSPFDITKISYDVSNTPSNYTFYNQKIYMKHTTLTQFPDAFYDDPIAAGFTLVYEGDVTFDGSGWHVIPLDNPFSYNGTDNLIVYWQNWDGDYASGYPKFYYTNQTDRAKYKYADNTFPDVSGTLKYYAANIRLHYFSLYDVQYTEDPGPDGTYPSPYLGQTVTISGIVTGVRYNGFWLEEQPGGPWCGVWVFNYTIDPSVGDSLTLTGEVTEYYGMTEIQNVSDYTIHSSGHAIPFPAWVETGELSSTKDAASAEPYEGCLVRVSGVTVTQTVDGHGQWYVDDGTGECQIDDAMYGYEPDMGEEFSHIVGCLDYSYDEYGINPRDAGDLKKGLYEGFESGVIPDDWTVINADGDSYEWYAYHSASNAHFGEWSAKIHYNFSGNDDWLITPQLQVPTDKSAFDNDVFSFWAKSSHSSQFEDFEVWLSTTGTAVGDFTEFLGSVTGVPNTYTEYTYPLDDYAGEKVYIAVRCVSVNRWYLYVDDVEAPGLVPFQDYDAAVDGLPNAGDPDTLDAGVFDAYVTVYNNSIPLTGPTVSFVVYYKIWDDEGNLVGSKSANVWDMEPQERRTIYFDGGICVPPGTYLAVVTIQTAFDDPNTDNNTSMRVFTVVGGAKMGAEELPQVFALRGCEPNPTRGDAVIRYDLPRGVDVSLKVYDSAGRLVESLVDGMRDAGYHRVNWRAPHAGVYFAKLAAGDFKATKRIIAVK</sequence>
<accession>A0A235BSN1</accession>
<reference evidence="3 4" key="1">
    <citation type="submission" date="2017-07" db="EMBL/GenBank/DDBJ databases">
        <title>Recovery of genomes from metagenomes via a dereplication, aggregation, and scoring strategy.</title>
        <authorList>
            <person name="Sieber C.M."/>
            <person name="Probst A.J."/>
            <person name="Sharrar A."/>
            <person name="Thomas B.C."/>
            <person name="Hess M."/>
            <person name="Tringe S.G."/>
            <person name="Banfield J.F."/>
        </authorList>
    </citation>
    <scope>NUCLEOTIDE SEQUENCE [LARGE SCALE GENOMIC DNA]</scope>
    <source>
        <strain evidence="3">JGI_Cruoil_03_44_89</strain>
    </source>
</reference>
<dbReference type="AlphaFoldDB" id="A0A235BSN1"/>
<organism evidence="3 4">
    <name type="scientific">candidate division WOR-3 bacterium JGI_Cruoil_03_44_89</name>
    <dbReference type="NCBI Taxonomy" id="1973748"/>
    <lineage>
        <taxon>Bacteria</taxon>
        <taxon>Bacteria division WOR-3</taxon>
    </lineage>
</organism>
<evidence type="ECO:0000313" key="4">
    <source>
        <dbReference type="Proteomes" id="UP000215215"/>
    </source>
</evidence>
<evidence type="ECO:0000313" key="3">
    <source>
        <dbReference type="EMBL" id="OYD14737.1"/>
    </source>
</evidence>
<dbReference type="EMBL" id="NOZQ01000222">
    <property type="protein sequence ID" value="OYD13718.1"/>
    <property type="molecule type" value="Genomic_DNA"/>
</dbReference>
<proteinExistence type="predicted"/>
<gene>
    <name evidence="3" type="ORF">CH333_07350</name>
    <name evidence="2" type="ORF">CH333_10355</name>
</gene>
<dbReference type="InterPro" id="IPR011628">
    <property type="entry name" value="Cleaved_adhesin"/>
</dbReference>
<dbReference type="Pfam" id="PF07675">
    <property type="entry name" value="Cleaved_Adhesin"/>
    <property type="match status" value="1"/>
</dbReference>
<dbReference type="Gene3D" id="2.60.40.4070">
    <property type="match status" value="1"/>
</dbReference>
<dbReference type="PANTHER" id="PTHR42834:SF1">
    <property type="entry name" value="ENDONUCLEASE_EXONUCLEASE_PHOSPHATASE FAMILY PROTEIN (AFU_ORTHOLOGUE AFUA_3G09210)"/>
    <property type="match status" value="1"/>
</dbReference>
<dbReference type="InterPro" id="IPR026444">
    <property type="entry name" value="Secre_tail"/>
</dbReference>
<dbReference type="NCBIfam" id="TIGR04183">
    <property type="entry name" value="Por_Secre_tail"/>
    <property type="match status" value="1"/>
</dbReference>
<dbReference type="Proteomes" id="UP000215215">
    <property type="component" value="Unassembled WGS sequence"/>
</dbReference>
<dbReference type="Gene3D" id="2.60.120.200">
    <property type="match status" value="1"/>
</dbReference>
<dbReference type="EMBL" id="NOZQ01000162">
    <property type="protein sequence ID" value="OYD14737.1"/>
    <property type="molecule type" value="Genomic_DNA"/>
</dbReference>
<dbReference type="PANTHER" id="PTHR42834">
    <property type="entry name" value="ENDONUCLEASE/EXONUCLEASE/PHOSPHATASE FAMILY PROTEIN (AFU_ORTHOLOGUE AFUA_3G09210)"/>
    <property type="match status" value="1"/>
</dbReference>
<evidence type="ECO:0000259" key="1">
    <source>
        <dbReference type="Pfam" id="PF07675"/>
    </source>
</evidence>
<dbReference type="NCBIfam" id="NF038128">
    <property type="entry name" value="choice_anch_J"/>
    <property type="match status" value="1"/>
</dbReference>
<protein>
    <recommendedName>
        <fullName evidence="1">Cleaved adhesin domain-containing protein</fullName>
    </recommendedName>
</protein>
<comment type="caution">
    <text evidence="3">The sequence shown here is derived from an EMBL/GenBank/DDBJ whole genome shotgun (WGS) entry which is preliminary data.</text>
</comment>
<evidence type="ECO:0000313" key="2">
    <source>
        <dbReference type="EMBL" id="OYD13718.1"/>
    </source>
</evidence>
<name>A0A235BSN1_UNCW3</name>
<feature type="domain" description="Cleaved adhesin" evidence="1">
    <location>
        <begin position="420"/>
        <end position="526"/>
    </location>
</feature>
<dbReference type="CDD" id="cd04486">
    <property type="entry name" value="YhcR_OBF_like"/>
    <property type="match status" value="1"/>
</dbReference>